<dbReference type="Pfam" id="PF01938">
    <property type="entry name" value="TRAM"/>
    <property type="match status" value="1"/>
</dbReference>
<dbReference type="PROSITE" id="PS01231">
    <property type="entry name" value="TRMA_2"/>
    <property type="match status" value="1"/>
</dbReference>
<feature type="region of interest" description="Disordered" evidence="5">
    <location>
        <begin position="316"/>
        <end position="338"/>
    </location>
</feature>
<evidence type="ECO:0000256" key="4">
    <source>
        <dbReference type="PROSITE-ProRule" id="PRU01024"/>
    </source>
</evidence>
<dbReference type="GO" id="GO:0032259">
    <property type="term" value="P:methylation"/>
    <property type="evidence" value="ECO:0007669"/>
    <property type="project" value="UniProtKB-KW"/>
</dbReference>
<dbReference type="Gene3D" id="2.40.50.140">
    <property type="entry name" value="Nucleic acid-binding proteins"/>
    <property type="match status" value="1"/>
</dbReference>
<keyword evidence="8" id="KW-1185">Reference proteome</keyword>
<feature type="binding site" evidence="4">
    <location>
        <position position="370"/>
    </location>
    <ligand>
        <name>S-adenosyl-L-methionine</name>
        <dbReference type="ChEBI" id="CHEBI:59789"/>
    </ligand>
</feature>
<evidence type="ECO:0000256" key="5">
    <source>
        <dbReference type="SAM" id="MobiDB-lite"/>
    </source>
</evidence>
<feature type="compositionally biased region" description="Gly residues" evidence="5">
    <location>
        <begin position="12"/>
        <end position="23"/>
    </location>
</feature>
<proteinExistence type="inferred from homology"/>
<gene>
    <name evidence="7" type="ORF">D5R93_07275</name>
</gene>
<evidence type="ECO:0000313" key="7">
    <source>
        <dbReference type="EMBL" id="AYD90877.1"/>
    </source>
</evidence>
<feature type="binding site" evidence="4">
    <location>
        <position position="419"/>
    </location>
    <ligand>
        <name>S-adenosyl-L-methionine</name>
        <dbReference type="ChEBI" id="CHEBI:59789"/>
    </ligand>
</feature>
<evidence type="ECO:0000256" key="3">
    <source>
        <dbReference type="ARBA" id="ARBA00022691"/>
    </source>
</evidence>
<feature type="region of interest" description="Disordered" evidence="5">
    <location>
        <begin position="1"/>
        <end position="29"/>
    </location>
</feature>
<feature type="binding site" evidence="4">
    <location>
        <position position="346"/>
    </location>
    <ligand>
        <name>S-adenosyl-L-methionine</name>
        <dbReference type="ChEBI" id="CHEBI:59789"/>
    </ligand>
</feature>
<dbReference type="InterPro" id="IPR012340">
    <property type="entry name" value="NA-bd_OB-fold"/>
</dbReference>
<dbReference type="Pfam" id="PF05958">
    <property type="entry name" value="tRNA_U5-meth_tr"/>
    <property type="match status" value="1"/>
</dbReference>
<evidence type="ECO:0000256" key="2">
    <source>
        <dbReference type="ARBA" id="ARBA00022679"/>
    </source>
</evidence>
<comment type="similarity">
    <text evidence="4">Belongs to the class I-like SAM-binding methyltransferase superfamily. RNA M5U methyltransferase family.</text>
</comment>
<dbReference type="PANTHER" id="PTHR11061:SF30">
    <property type="entry name" value="TRNA (URACIL(54)-C(5))-METHYLTRANSFERASE"/>
    <property type="match status" value="1"/>
</dbReference>
<dbReference type="Gene3D" id="3.40.50.150">
    <property type="entry name" value="Vaccinia Virus protein VP39"/>
    <property type="match status" value="1"/>
</dbReference>
<evidence type="ECO:0000259" key="6">
    <source>
        <dbReference type="PROSITE" id="PS50926"/>
    </source>
</evidence>
<keyword evidence="3 4" id="KW-0949">S-adenosyl-L-methionine</keyword>
<feature type="active site" description="Nucleophile" evidence="4">
    <location>
        <position position="446"/>
    </location>
</feature>
<dbReference type="InterPro" id="IPR030391">
    <property type="entry name" value="MeTrfase_TrmA_CS"/>
</dbReference>
<accession>A0ABM6Z6R7</accession>
<dbReference type="Proteomes" id="UP000273001">
    <property type="component" value="Chromosome"/>
</dbReference>
<dbReference type="SUPFAM" id="SSF53335">
    <property type="entry name" value="S-adenosyl-L-methionine-dependent methyltransferases"/>
    <property type="match status" value="1"/>
</dbReference>
<dbReference type="PROSITE" id="PS51687">
    <property type="entry name" value="SAM_MT_RNA_M5U"/>
    <property type="match status" value="1"/>
</dbReference>
<evidence type="ECO:0000313" key="8">
    <source>
        <dbReference type="Proteomes" id="UP000273001"/>
    </source>
</evidence>
<feature type="binding site" evidence="4">
    <location>
        <position position="297"/>
    </location>
    <ligand>
        <name>S-adenosyl-L-methionine</name>
        <dbReference type="ChEBI" id="CHEBI:59789"/>
    </ligand>
</feature>
<dbReference type="CDD" id="cd02440">
    <property type="entry name" value="AdoMet_MTases"/>
    <property type="match status" value="1"/>
</dbReference>
<organism evidence="7 8">
    <name type="scientific">Actinomyces lilanjuaniae</name>
    <dbReference type="NCBI Taxonomy" id="2321394"/>
    <lineage>
        <taxon>Bacteria</taxon>
        <taxon>Bacillati</taxon>
        <taxon>Actinomycetota</taxon>
        <taxon>Actinomycetes</taxon>
        <taxon>Actinomycetales</taxon>
        <taxon>Actinomycetaceae</taxon>
        <taxon>Actinomyces</taxon>
    </lineage>
</organism>
<dbReference type="SUPFAM" id="SSF50249">
    <property type="entry name" value="Nucleic acid-binding proteins"/>
    <property type="match status" value="1"/>
</dbReference>
<protein>
    <submittedName>
        <fullName evidence="7">Class I SAM-dependent RNA methyltransferase</fullName>
    </submittedName>
</protein>
<dbReference type="InterPro" id="IPR010280">
    <property type="entry name" value="U5_MeTrfase_fam"/>
</dbReference>
<dbReference type="Pfam" id="PF01135">
    <property type="entry name" value="PCMT"/>
    <property type="match status" value="1"/>
</dbReference>
<dbReference type="EMBL" id="CP032514">
    <property type="protein sequence ID" value="AYD90877.1"/>
    <property type="molecule type" value="Genomic_DNA"/>
</dbReference>
<dbReference type="PROSITE" id="PS50926">
    <property type="entry name" value="TRAM"/>
    <property type="match status" value="1"/>
</dbReference>
<feature type="domain" description="TRAM" evidence="6">
    <location>
        <begin position="25"/>
        <end position="87"/>
    </location>
</feature>
<dbReference type="GO" id="GO:0008168">
    <property type="term" value="F:methyltransferase activity"/>
    <property type="evidence" value="ECO:0007669"/>
    <property type="project" value="UniProtKB-KW"/>
</dbReference>
<dbReference type="PANTHER" id="PTHR11061">
    <property type="entry name" value="RNA M5U METHYLTRANSFERASE"/>
    <property type="match status" value="1"/>
</dbReference>
<keyword evidence="2 4" id="KW-0808">Transferase</keyword>
<sequence>MVRLPEPAGRGWPSGTGKPGQSGPGDQEGEDLLLRVTAPAHGGHCVARPVDDPSGRVVFVRHTLPGETVRARVTQRTSRAWRAEVVEVLEPSPDRVSSVWPEAGPFGVGGGELAHVCLPAQRVWKQWVLADCLRRVGGPQVAQAVAALPGAAAPGGVAVEALPTQVYQGADSSREVSVQGTGTRTRITLEVGEEGQVGMHAFRSHRVLPLRSLPLAVARIQELGLLEEPRWRSRYRPGGRIRAVSPSRGEPIVLLDGQVLTAAARPADRPRVEEVVDATGLGLGELRYLLHPGCFWQVHVDAPTVLVDRVVRAALGGSPGGASPGDHTRTPLDPGPAHGQRVLELYSGSGLLTLPLAMLVGSSGQVRSLEGDAQAVRDARRNLRGCRWTQVAAGRVTPRTVSAAGSAFDGGGPDVVVLDPPRQGAGRQVVQAVARTGAGRVVLVACDPAALARDLAVFLRSGYRLEALSALDAFPHTHHLEAVAVLVRN</sequence>
<dbReference type="RefSeq" id="WP_120205914.1">
    <property type="nucleotide sequence ID" value="NZ_CP032514.1"/>
</dbReference>
<dbReference type="InterPro" id="IPR029063">
    <property type="entry name" value="SAM-dependent_MTases_sf"/>
</dbReference>
<keyword evidence="1 4" id="KW-0489">Methyltransferase</keyword>
<dbReference type="InterPro" id="IPR002792">
    <property type="entry name" value="TRAM_dom"/>
</dbReference>
<reference evidence="7 8" key="1">
    <citation type="submission" date="2018-09" db="EMBL/GenBank/DDBJ databases">
        <authorList>
            <person name="Li J."/>
        </authorList>
    </citation>
    <scope>NUCLEOTIDE SEQUENCE [LARGE SCALE GENOMIC DNA]</scope>
    <source>
        <strain evidence="7 8">2129</strain>
    </source>
</reference>
<evidence type="ECO:0000256" key="1">
    <source>
        <dbReference type="ARBA" id="ARBA00022603"/>
    </source>
</evidence>
<name>A0ABM6Z6R7_9ACTO</name>